<name>A8DVC6_NEMVE</name>
<dbReference type="PhylomeDB" id="A8DVC6"/>
<dbReference type="PANTHER" id="PTHR12100">
    <property type="entry name" value="SEC10"/>
    <property type="match status" value="1"/>
</dbReference>
<dbReference type="PANTHER" id="PTHR12100:SF0">
    <property type="entry name" value="EXOCYST COMPLEX COMPONENT 5"/>
    <property type="match status" value="1"/>
</dbReference>
<dbReference type="GO" id="GO:0005737">
    <property type="term" value="C:cytoplasm"/>
    <property type="evidence" value="ECO:0007669"/>
    <property type="project" value="InterPro"/>
</dbReference>
<dbReference type="HOGENOM" id="CLU_1620990_0_0_1"/>
<dbReference type="InterPro" id="IPR009976">
    <property type="entry name" value="Sec10-like"/>
</dbReference>
<organism evidence="2 3">
    <name type="scientific">Nematostella vectensis</name>
    <name type="common">Starlet sea anemone</name>
    <dbReference type="NCBI Taxonomy" id="45351"/>
    <lineage>
        <taxon>Eukaryota</taxon>
        <taxon>Metazoa</taxon>
        <taxon>Cnidaria</taxon>
        <taxon>Anthozoa</taxon>
        <taxon>Hexacorallia</taxon>
        <taxon>Actiniaria</taxon>
        <taxon>Edwardsiidae</taxon>
        <taxon>Nematostella</taxon>
    </lineage>
</organism>
<reference evidence="2 3" key="1">
    <citation type="journal article" date="2007" name="Science">
        <title>Sea anemone genome reveals ancestral eumetazoan gene repertoire and genomic organization.</title>
        <authorList>
            <person name="Putnam N.H."/>
            <person name="Srivastava M."/>
            <person name="Hellsten U."/>
            <person name="Dirks B."/>
            <person name="Chapman J."/>
            <person name="Salamov A."/>
            <person name="Terry A."/>
            <person name="Shapiro H."/>
            <person name="Lindquist E."/>
            <person name="Kapitonov V.V."/>
            <person name="Jurka J."/>
            <person name="Genikhovich G."/>
            <person name="Grigoriev I.V."/>
            <person name="Lucas S.M."/>
            <person name="Steele R.E."/>
            <person name="Finnerty J.R."/>
            <person name="Technau U."/>
            <person name="Martindale M.Q."/>
            <person name="Rokhsar D.S."/>
        </authorList>
    </citation>
    <scope>NUCLEOTIDE SEQUENCE [LARGE SCALE GENOMIC DNA]</scope>
    <source>
        <strain evidence="3">CH2 X CH6</strain>
    </source>
</reference>
<dbReference type="InParanoid" id="A8DVC6"/>
<gene>
    <name evidence="2" type="ORF">NEMVEDRAFT_v1g225654</name>
</gene>
<accession>A8DVC6</accession>
<dbReference type="Proteomes" id="UP000001593">
    <property type="component" value="Unassembled WGS sequence"/>
</dbReference>
<sequence length="164" mass="18603">MAIHTLNIAIHSKYSIPAIWSCAIVPDMATHNLPPADPRSPVETVFFDVVDQANAIFHLLEKHFTDAIIRLVGSTPVYAECVRKKKEGMEMMETKLDSGLDRVLTSLVGWIRYILNTEQKKTDFKPEYTPDDNWTGLDLFSCTSVIYLFFNNAKSFTIRQSSNS</sequence>
<feature type="domain" description="Exocyst complex component Sec10-like alpha-helical bundle" evidence="1">
    <location>
        <begin position="42"/>
        <end position="127"/>
    </location>
</feature>
<evidence type="ECO:0000259" key="1">
    <source>
        <dbReference type="Pfam" id="PF07393"/>
    </source>
</evidence>
<keyword evidence="3" id="KW-1185">Reference proteome</keyword>
<dbReference type="Pfam" id="PF07393">
    <property type="entry name" value="Sec10_HB"/>
    <property type="match status" value="1"/>
</dbReference>
<dbReference type="STRING" id="45351.A8DVC6"/>
<dbReference type="eggNOG" id="KOG3745">
    <property type="taxonomic scope" value="Eukaryota"/>
</dbReference>
<dbReference type="InterPro" id="IPR048627">
    <property type="entry name" value="Sec10_HB"/>
</dbReference>
<proteinExistence type="predicted"/>
<protein>
    <recommendedName>
        <fullName evidence="1">Exocyst complex component Sec10-like alpha-helical bundle domain-containing protein</fullName>
    </recommendedName>
</protein>
<dbReference type="AlphaFoldDB" id="A8DVC6"/>
<dbReference type="EMBL" id="DS477975">
    <property type="protein sequence ID" value="EDO25834.1"/>
    <property type="molecule type" value="Genomic_DNA"/>
</dbReference>
<evidence type="ECO:0000313" key="3">
    <source>
        <dbReference type="Proteomes" id="UP000001593"/>
    </source>
</evidence>
<evidence type="ECO:0000313" key="2">
    <source>
        <dbReference type="EMBL" id="EDO25834.1"/>
    </source>
</evidence>